<dbReference type="Proteomes" id="UP000177067">
    <property type="component" value="Unassembled WGS sequence"/>
</dbReference>
<comment type="caution">
    <text evidence="1">The sequence shown here is derived from an EMBL/GenBank/DDBJ whole genome shotgun (WGS) entry which is preliminary data.</text>
</comment>
<reference evidence="1 2" key="1">
    <citation type="journal article" date="2016" name="Nat. Commun.">
        <title>Thousands of microbial genomes shed light on interconnected biogeochemical processes in an aquifer system.</title>
        <authorList>
            <person name="Anantharaman K."/>
            <person name="Brown C.T."/>
            <person name="Hug L.A."/>
            <person name="Sharon I."/>
            <person name="Castelle C.J."/>
            <person name="Probst A.J."/>
            <person name="Thomas B.C."/>
            <person name="Singh A."/>
            <person name="Wilkins M.J."/>
            <person name="Karaoz U."/>
            <person name="Brodie E.L."/>
            <person name="Williams K.H."/>
            <person name="Hubbard S.S."/>
            <person name="Banfield J.F."/>
        </authorList>
    </citation>
    <scope>NUCLEOTIDE SEQUENCE [LARGE SCALE GENOMIC DNA]</scope>
</reference>
<sequence length="316" mass="35402">MPKTIKEITVEEIGNIWLNQGTVDANDLPLRTPYQLHNLPKLMQATLCAQRYAPNCERRLTFAIEEGHFLRRMGTLATNIEAKVALNIALEQIKKLPNTESRKTRLMELAHYHLCWVNYNLGEFAMASVHAVGTAQCSSKYQLSSSADNAFFITLDAYVGASDRTTIYYHRFIQKAYSAVYDLESPTEEANRIYQRCVLASIIPNIVDSNLQKDVLNKLLARTLNGNIDHNAFADVAHVCLAYLLLEEGKTEQAYSLLEVGTAGNIIDASAFALFIKLKATILLGMKEEKEKLIQLINDFNGGLGGHIFKIAAYRL</sequence>
<protein>
    <submittedName>
        <fullName evidence="1">Uncharacterized protein</fullName>
    </submittedName>
</protein>
<gene>
    <name evidence="1" type="ORF">A2725_00980</name>
</gene>
<accession>A0A1F6LJ86</accession>
<dbReference type="AlphaFoldDB" id="A0A1F6LJ86"/>
<evidence type="ECO:0000313" key="2">
    <source>
        <dbReference type="Proteomes" id="UP000177067"/>
    </source>
</evidence>
<proteinExistence type="predicted"/>
<organism evidence="1 2">
    <name type="scientific">Candidatus Magasanikbacteria bacterium RIFCSPHIGHO2_01_FULL_33_34</name>
    <dbReference type="NCBI Taxonomy" id="1798671"/>
    <lineage>
        <taxon>Bacteria</taxon>
        <taxon>Candidatus Magasanikiibacteriota</taxon>
    </lineage>
</organism>
<evidence type="ECO:0000313" key="1">
    <source>
        <dbReference type="EMBL" id="OGH59385.1"/>
    </source>
</evidence>
<name>A0A1F6LJ86_9BACT</name>
<dbReference type="EMBL" id="MFPS01000007">
    <property type="protein sequence ID" value="OGH59385.1"/>
    <property type="molecule type" value="Genomic_DNA"/>
</dbReference>